<name>A0A7I7SX03_9MYCO</name>
<dbReference type="AlphaFoldDB" id="A0A7I7SX03"/>
<evidence type="ECO:0000313" key="1">
    <source>
        <dbReference type="EMBL" id="BBY61537.1"/>
    </source>
</evidence>
<dbReference type="EMBL" id="AP022595">
    <property type="protein sequence ID" value="BBY61537.1"/>
    <property type="molecule type" value="Genomic_DNA"/>
</dbReference>
<dbReference type="Proteomes" id="UP000466445">
    <property type="component" value="Chromosome"/>
</dbReference>
<reference evidence="1 2" key="1">
    <citation type="journal article" date="2019" name="Emerg. Microbes Infect.">
        <title>Comprehensive subspecies identification of 175 nontuberculous mycobacteria species based on 7547 genomic profiles.</title>
        <authorList>
            <person name="Matsumoto Y."/>
            <person name="Kinjo T."/>
            <person name="Motooka D."/>
            <person name="Nabeya D."/>
            <person name="Jung N."/>
            <person name="Uechi K."/>
            <person name="Horii T."/>
            <person name="Iida T."/>
            <person name="Fujita J."/>
            <person name="Nakamura S."/>
        </authorList>
    </citation>
    <scope>NUCLEOTIDE SEQUENCE [LARGE SCALE GENOMIC DNA]</scope>
    <source>
        <strain evidence="1 2">JCM 30395</strain>
    </source>
</reference>
<accession>A0A7I7SX03</accession>
<sequence>MAEHAAVGVPFGGPILIEESYWGSCFFVESLDLYLAGFPDSDLANYDLAAATPKRVLMWGERTLVVGGAGCPGEGLGAHWVPIALTPAQ</sequence>
<protein>
    <submittedName>
        <fullName evidence="1">Uncharacterized protein</fullName>
    </submittedName>
</protein>
<evidence type="ECO:0000313" key="2">
    <source>
        <dbReference type="Proteomes" id="UP000466445"/>
    </source>
</evidence>
<gene>
    <name evidence="1" type="ORF">MSAR_46730</name>
</gene>
<organism evidence="1 2">
    <name type="scientific">Mycolicibacterium sarraceniae</name>
    <dbReference type="NCBI Taxonomy" id="1534348"/>
    <lineage>
        <taxon>Bacteria</taxon>
        <taxon>Bacillati</taxon>
        <taxon>Actinomycetota</taxon>
        <taxon>Actinomycetes</taxon>
        <taxon>Mycobacteriales</taxon>
        <taxon>Mycobacteriaceae</taxon>
        <taxon>Mycolicibacterium</taxon>
    </lineage>
</organism>
<proteinExistence type="predicted"/>
<dbReference type="KEGG" id="msar:MSAR_46730"/>
<keyword evidence="2" id="KW-1185">Reference proteome</keyword>